<dbReference type="EMBL" id="JBHMBK010000089">
    <property type="protein sequence ID" value="MFB9691362.1"/>
    <property type="molecule type" value="Genomic_DNA"/>
</dbReference>
<reference evidence="1 2" key="1">
    <citation type="submission" date="2024-09" db="EMBL/GenBank/DDBJ databases">
        <authorList>
            <person name="Sun Q."/>
            <person name="Mori K."/>
        </authorList>
    </citation>
    <scope>NUCLEOTIDE SEQUENCE [LARGE SCALE GENOMIC DNA]</scope>
    <source>
        <strain evidence="1 2">JCM 13852</strain>
    </source>
</reference>
<evidence type="ECO:0000313" key="2">
    <source>
        <dbReference type="Proteomes" id="UP001589535"/>
    </source>
</evidence>
<gene>
    <name evidence="1" type="ORF">ACFFTO_44965</name>
</gene>
<sequence length="54" mass="5835">MLHPVVTFWNAGFATLVEQPLPAPLHAVSVQPRVPPPWVSEVPPTAVTYCEEAG</sequence>
<protein>
    <submittedName>
        <fullName evidence="1">Uncharacterized protein</fullName>
    </submittedName>
</protein>
<dbReference type="Proteomes" id="UP001589535">
    <property type="component" value="Unassembled WGS sequence"/>
</dbReference>
<keyword evidence="2" id="KW-1185">Reference proteome</keyword>
<proteinExistence type="predicted"/>
<evidence type="ECO:0000313" key="1">
    <source>
        <dbReference type="EMBL" id="MFB9691362.1"/>
    </source>
</evidence>
<organism evidence="1 2">
    <name type="scientific">Amycolatopsis plumensis</name>
    <dbReference type="NCBI Taxonomy" id="236508"/>
    <lineage>
        <taxon>Bacteria</taxon>
        <taxon>Bacillati</taxon>
        <taxon>Actinomycetota</taxon>
        <taxon>Actinomycetes</taxon>
        <taxon>Pseudonocardiales</taxon>
        <taxon>Pseudonocardiaceae</taxon>
        <taxon>Amycolatopsis</taxon>
    </lineage>
</organism>
<comment type="caution">
    <text evidence="1">The sequence shown here is derived from an EMBL/GenBank/DDBJ whole genome shotgun (WGS) entry which is preliminary data.</text>
</comment>
<accession>A0ABV5UIX5</accession>
<name>A0ABV5UIX5_9PSEU</name>